<dbReference type="FunFam" id="2.60.40.10:FF:000551">
    <property type="entry name" value="Protogenin A"/>
    <property type="match status" value="1"/>
</dbReference>
<dbReference type="STRING" id="409849.ENSPMGP00000013830"/>
<dbReference type="GO" id="GO:0016020">
    <property type="term" value="C:membrane"/>
    <property type="evidence" value="ECO:0007669"/>
    <property type="project" value="UniProtKB-SubCell"/>
</dbReference>
<accession>A0A3B4AAT6</accession>
<evidence type="ECO:0000259" key="3">
    <source>
        <dbReference type="PROSITE" id="PS50853"/>
    </source>
</evidence>
<evidence type="ECO:0000313" key="5">
    <source>
        <dbReference type="Proteomes" id="UP000261520"/>
    </source>
</evidence>
<protein>
    <recommendedName>
        <fullName evidence="3">Fibronectin type-III domain-containing protein</fullName>
    </recommendedName>
</protein>
<dbReference type="SUPFAM" id="SSF49265">
    <property type="entry name" value="Fibronectin type III"/>
    <property type="match status" value="3"/>
</dbReference>
<dbReference type="AlphaFoldDB" id="A0A3B4AAT6"/>
<dbReference type="PANTHER" id="PTHR46957:SF3">
    <property type="entry name" value="CYTOKINE RECEPTOR"/>
    <property type="match status" value="1"/>
</dbReference>
<dbReference type="PRINTS" id="PR00014">
    <property type="entry name" value="FNTYPEIII"/>
</dbReference>
<dbReference type="InterPro" id="IPR013783">
    <property type="entry name" value="Ig-like_fold"/>
</dbReference>
<reference evidence="4" key="1">
    <citation type="submission" date="2025-08" db="UniProtKB">
        <authorList>
            <consortium name="Ensembl"/>
        </authorList>
    </citation>
    <scope>IDENTIFICATION</scope>
</reference>
<evidence type="ECO:0000256" key="2">
    <source>
        <dbReference type="SAM" id="Phobius"/>
    </source>
</evidence>
<keyword evidence="2" id="KW-1133">Transmembrane helix</keyword>
<keyword evidence="1" id="KW-0677">Repeat</keyword>
<dbReference type="Pfam" id="PF00041">
    <property type="entry name" value="fn3"/>
    <property type="match status" value="4"/>
</dbReference>
<dbReference type="Proteomes" id="UP000261520">
    <property type="component" value="Unplaced"/>
</dbReference>
<dbReference type="Ensembl" id="ENSPMGT00000014764.1">
    <property type="protein sequence ID" value="ENSPMGP00000013830.1"/>
    <property type="gene ID" value="ENSPMGG00000011369.1"/>
</dbReference>
<keyword evidence="2" id="KW-0472">Membrane</keyword>
<dbReference type="InterPro" id="IPR003961">
    <property type="entry name" value="FN3_dom"/>
</dbReference>
<dbReference type="FunFam" id="2.60.40.10:FF:000028">
    <property type="entry name" value="Neuronal cell adhesion molecule"/>
    <property type="match status" value="1"/>
</dbReference>
<name>A0A3B4AAT6_9GOBI</name>
<organism evidence="4 5">
    <name type="scientific">Periophthalmus magnuspinnatus</name>
    <dbReference type="NCBI Taxonomy" id="409849"/>
    <lineage>
        <taxon>Eukaryota</taxon>
        <taxon>Metazoa</taxon>
        <taxon>Chordata</taxon>
        <taxon>Craniata</taxon>
        <taxon>Vertebrata</taxon>
        <taxon>Euteleostomi</taxon>
        <taxon>Actinopterygii</taxon>
        <taxon>Neopterygii</taxon>
        <taxon>Teleostei</taxon>
        <taxon>Neoteleostei</taxon>
        <taxon>Acanthomorphata</taxon>
        <taxon>Gobiaria</taxon>
        <taxon>Gobiiformes</taxon>
        <taxon>Gobioidei</taxon>
        <taxon>Gobiidae</taxon>
        <taxon>Oxudercinae</taxon>
        <taxon>Periophthalmus</taxon>
    </lineage>
</organism>
<dbReference type="PROSITE" id="PS50853">
    <property type="entry name" value="FN3"/>
    <property type="match status" value="3"/>
</dbReference>
<dbReference type="InterPro" id="IPR036116">
    <property type="entry name" value="FN3_sf"/>
</dbReference>
<feature type="domain" description="Fibronectin type-III" evidence="3">
    <location>
        <begin position="27"/>
        <end position="124"/>
    </location>
</feature>
<dbReference type="Gene3D" id="2.60.40.10">
    <property type="entry name" value="Immunoglobulins"/>
    <property type="match status" value="4"/>
</dbReference>
<keyword evidence="5" id="KW-1185">Reference proteome</keyword>
<dbReference type="InterPro" id="IPR050713">
    <property type="entry name" value="RTP_Phos/Ushers"/>
</dbReference>
<evidence type="ECO:0000313" key="4">
    <source>
        <dbReference type="Ensembl" id="ENSPMGP00000013830.1"/>
    </source>
</evidence>
<feature type="domain" description="Fibronectin type-III" evidence="3">
    <location>
        <begin position="237"/>
        <end position="330"/>
    </location>
</feature>
<dbReference type="SMART" id="SM00060">
    <property type="entry name" value="FN3"/>
    <property type="match status" value="4"/>
</dbReference>
<proteinExistence type="predicted"/>
<reference evidence="4" key="2">
    <citation type="submission" date="2025-09" db="UniProtKB">
        <authorList>
            <consortium name="Ensembl"/>
        </authorList>
    </citation>
    <scope>IDENTIFICATION</scope>
</reference>
<feature type="transmembrane region" description="Helical" evidence="2">
    <location>
        <begin position="436"/>
        <end position="458"/>
    </location>
</feature>
<dbReference type="CDD" id="cd00063">
    <property type="entry name" value="FN3"/>
    <property type="match status" value="4"/>
</dbReference>
<keyword evidence="2" id="KW-0812">Transmembrane</keyword>
<feature type="domain" description="Fibronectin type-III" evidence="3">
    <location>
        <begin position="335"/>
        <end position="430"/>
    </location>
</feature>
<sequence>MAWAQPVPLPGSLHYRILISAFHPPVPSASPQLSIASSSPTDIRLMWQPLSTQHSRGAVTRYRIEYSAMDQMDNIYSVEVGGNETQFTLRELQPNQTYRLRIAAGTGIGFGVSSEWAQKILPALKQNLKVRAKVSSLNVTWHPSPNHTVVSGYKLSCQEMESDDTSNGHRPLLMHTIRLRKKARYHILTGLVPDHQYEVRVWAFTKQTDGAAAVWKGRTDKTHNRTPWPPPRPPPLPPSIIQALANSSTSIWLRWEKPRFSNVRIINYTVRCSPFGTTNASLVSYHTSSVQEILLGDLKPFTRYELAVQSNGVDVAGPFSSTVQETTLSDKPSSPPEELQLNALYTSSVLVSWRPPLQPNGIITSYTILYSTNMSQPEHTWNNVSQDGTITSVEIRGLTSGTQYFFKLGASTEMGPGPYSPVKDVNIPYKLDIPTVTGIIVGVCLGLICILLCMCFSFRNIKSRCCH</sequence>
<dbReference type="PANTHER" id="PTHR46957">
    <property type="entry name" value="CYTOKINE RECEPTOR"/>
    <property type="match status" value="1"/>
</dbReference>
<evidence type="ECO:0000256" key="1">
    <source>
        <dbReference type="ARBA" id="ARBA00022737"/>
    </source>
</evidence>